<feature type="region of interest" description="Disordered" evidence="1">
    <location>
        <begin position="53"/>
        <end position="73"/>
    </location>
</feature>
<comment type="caution">
    <text evidence="2">The sequence shown here is derived from an EMBL/GenBank/DDBJ whole genome shotgun (WGS) entry which is preliminary data.</text>
</comment>
<dbReference type="Proteomes" id="UP000250416">
    <property type="component" value="Unassembled WGS sequence"/>
</dbReference>
<gene>
    <name evidence="2" type="ORF">NCTC10661_06550</name>
</gene>
<feature type="compositionally biased region" description="Basic and acidic residues" evidence="1">
    <location>
        <begin position="144"/>
        <end position="155"/>
    </location>
</feature>
<feature type="region of interest" description="Disordered" evidence="1">
    <location>
        <begin position="140"/>
        <end position="162"/>
    </location>
</feature>
<evidence type="ECO:0000313" key="3">
    <source>
        <dbReference type="Proteomes" id="UP000250416"/>
    </source>
</evidence>
<feature type="compositionally biased region" description="Low complexity" evidence="1">
    <location>
        <begin position="209"/>
        <end position="229"/>
    </location>
</feature>
<evidence type="ECO:0000256" key="1">
    <source>
        <dbReference type="SAM" id="MobiDB-lite"/>
    </source>
</evidence>
<name>A0AAE8T6K8_BURCE</name>
<protein>
    <submittedName>
        <fullName evidence="2">Uncharacterized protein</fullName>
    </submittedName>
</protein>
<evidence type="ECO:0000313" key="2">
    <source>
        <dbReference type="EMBL" id="SQA59161.1"/>
    </source>
</evidence>
<dbReference type="AlphaFoldDB" id="A0AAE8T6K8"/>
<sequence length="275" mass="30482">MSDLPLQVLTISCQFSILKFLSAVLFYLSEAIEDQGHFRDTAVTTPLTLAGVGSGKSSAKRTKHCPEPPSLSDDNANIKSFSTNRKLTRDSINTIFSRKRLRHEYKRFTATLCRPHYFRYMVNSIFNSGLQIARMSGRRNPISEPRRMGERRQNDPHTFARNCDTRGRKMTAVPAGLSMGKDIAGTSGMDRGKRRRHVETYRRRHAARRAAASGDGHYAEAAASADAGDQPPPSARYSAIAFASLSCLSRISSCPDSYVLRCASRSSRYVATPPA</sequence>
<accession>A0AAE8T6K8</accession>
<reference evidence="2 3" key="1">
    <citation type="submission" date="2018-06" db="EMBL/GenBank/DDBJ databases">
        <authorList>
            <consortium name="Pathogen Informatics"/>
            <person name="Doyle S."/>
        </authorList>
    </citation>
    <scope>NUCLEOTIDE SEQUENCE [LARGE SCALE GENOMIC DNA]</scope>
    <source>
        <strain evidence="2 3">NCTC10661</strain>
    </source>
</reference>
<organism evidence="2 3">
    <name type="scientific">Burkholderia cepacia</name>
    <name type="common">Pseudomonas cepacia</name>
    <dbReference type="NCBI Taxonomy" id="292"/>
    <lineage>
        <taxon>Bacteria</taxon>
        <taxon>Pseudomonadati</taxon>
        <taxon>Pseudomonadota</taxon>
        <taxon>Betaproteobacteria</taxon>
        <taxon>Burkholderiales</taxon>
        <taxon>Burkholderiaceae</taxon>
        <taxon>Burkholderia</taxon>
        <taxon>Burkholderia cepacia complex</taxon>
    </lineage>
</organism>
<proteinExistence type="predicted"/>
<dbReference type="EMBL" id="UARD01000054">
    <property type="protein sequence ID" value="SQA59161.1"/>
    <property type="molecule type" value="Genomic_DNA"/>
</dbReference>
<feature type="compositionally biased region" description="Basic residues" evidence="1">
    <location>
        <begin position="192"/>
        <end position="208"/>
    </location>
</feature>
<feature type="region of interest" description="Disordered" evidence="1">
    <location>
        <begin position="178"/>
        <end position="234"/>
    </location>
</feature>